<dbReference type="GO" id="GO:1990758">
    <property type="term" value="P:mitotic sister chromatid biorientation"/>
    <property type="evidence" value="ECO:0007669"/>
    <property type="project" value="TreeGrafter"/>
</dbReference>
<feature type="compositionally biased region" description="Polar residues" evidence="2">
    <location>
        <begin position="712"/>
        <end position="724"/>
    </location>
</feature>
<dbReference type="GO" id="GO:0007094">
    <property type="term" value="P:mitotic spindle assembly checkpoint signaling"/>
    <property type="evidence" value="ECO:0007669"/>
    <property type="project" value="TreeGrafter"/>
</dbReference>
<dbReference type="PANTHER" id="PTHR28260">
    <property type="entry name" value="SPINDLE POLE BODY COMPONENT SPC105"/>
    <property type="match status" value="1"/>
</dbReference>
<feature type="coiled-coil region" evidence="1">
    <location>
        <begin position="1165"/>
        <end position="1245"/>
    </location>
</feature>
<dbReference type="Pfam" id="PF18210">
    <property type="entry name" value="Knl1_RWD_C"/>
    <property type="match status" value="1"/>
</dbReference>
<dbReference type="Pfam" id="PF15402">
    <property type="entry name" value="MELT_2"/>
    <property type="match status" value="6"/>
</dbReference>
<dbReference type="GO" id="GO:0034501">
    <property type="term" value="P:protein localization to kinetochore"/>
    <property type="evidence" value="ECO:0007669"/>
    <property type="project" value="TreeGrafter"/>
</dbReference>
<accession>A0A1S7UMN0</accession>
<dbReference type="GO" id="GO:0000776">
    <property type="term" value="C:kinetochore"/>
    <property type="evidence" value="ECO:0007669"/>
    <property type="project" value="TreeGrafter"/>
</dbReference>
<feature type="compositionally biased region" description="Basic residues" evidence="2">
    <location>
        <begin position="13"/>
        <end position="25"/>
    </location>
</feature>
<dbReference type="InterPro" id="IPR013253">
    <property type="entry name" value="Spc7_domain"/>
</dbReference>
<evidence type="ECO:0000256" key="2">
    <source>
        <dbReference type="SAM" id="MobiDB-lite"/>
    </source>
</evidence>
<dbReference type="SMART" id="SM01315">
    <property type="entry name" value="Spc7_N"/>
    <property type="match status" value="1"/>
</dbReference>
<evidence type="ECO:0000313" key="4">
    <source>
        <dbReference type="EMBL" id="GAP84393.1"/>
    </source>
</evidence>
<feature type="domain" description="Spc7 kinetochore protein" evidence="3">
    <location>
        <begin position="956"/>
        <end position="1271"/>
    </location>
</feature>
<feature type="compositionally biased region" description="Basic and acidic residues" evidence="2">
    <location>
        <begin position="138"/>
        <end position="168"/>
    </location>
</feature>
<keyword evidence="5" id="KW-1185">Reference proteome</keyword>
<evidence type="ECO:0000313" key="5">
    <source>
        <dbReference type="Proteomes" id="UP000054516"/>
    </source>
</evidence>
<feature type="region of interest" description="Disordered" evidence="2">
    <location>
        <begin position="916"/>
        <end position="945"/>
    </location>
</feature>
<evidence type="ECO:0000259" key="3">
    <source>
        <dbReference type="SMART" id="SM00787"/>
    </source>
</evidence>
<dbReference type="OMA" id="WRMKLQE"/>
<reference evidence="4" key="1">
    <citation type="submission" date="2016-03" db="EMBL/GenBank/DDBJ databases">
        <title>Draft genome sequence of Rosellinia necatrix.</title>
        <authorList>
            <person name="Kanematsu S."/>
        </authorList>
    </citation>
    <scope>NUCLEOTIDE SEQUENCE [LARGE SCALE GENOMIC DNA]</scope>
    <source>
        <strain evidence="4">W97</strain>
    </source>
</reference>
<dbReference type="Pfam" id="PF08317">
    <property type="entry name" value="Spc7"/>
    <property type="match status" value="1"/>
</dbReference>
<dbReference type="InterPro" id="IPR033338">
    <property type="entry name" value="Spc105/Spc7"/>
</dbReference>
<feature type="compositionally biased region" description="Polar residues" evidence="2">
    <location>
        <begin position="916"/>
        <end position="935"/>
    </location>
</feature>
<name>A0A1S7UMN0_ROSNE</name>
<protein>
    <submittedName>
        <fullName evidence="4">Putative Spc7 kinetochore protein</fullName>
    </submittedName>
</protein>
<gene>
    <name evidence="4" type="ORF">SAMD00023353_0702120</name>
</gene>
<evidence type="ECO:0000256" key="1">
    <source>
        <dbReference type="SAM" id="Coils"/>
    </source>
</evidence>
<dbReference type="SMART" id="SM00787">
    <property type="entry name" value="Spc7"/>
    <property type="match status" value="1"/>
</dbReference>
<sequence>MSSHADVTIPSTRRPRKSTGHSPVRKRMEKENITVDLASSLAGNASRKKSRSKSIGPGGLDVLKSGSGNRRVSLAAPSKPPPRSILKPTMPQLPEIPPHKSKTSSRKSPPSGTVQGLDKLSNPFQNDDPSSSGTRIALRTEEEQQAAAREREERERTQLEKEIKDRREARRKSLANRRVSFAAEATLHTFHEIEYMQDSTTSSDSTRRASSLAAQPSASEEATDPPSTPPENIEASAPGSPEDQRNPHQRNRRRSSGVSAIGYDNNQDDLTLASSVYSSDSEATEGLTEIHEEIGSDSDSDSDADGVTMDLDADEMTGTSVASAMSARSGFTDNDNDTLDDALRLATRRAVTQRIDDEEEVIPSFGWVKKPGQKVTSTHRDQSNLPPVTHDNEDTDLMDMEITQAVGGIITSRDDTQSGIQEEEMSMDVTRAFGGILSSRIQTMTDQPGLSDEFDEDADATMELTRAIGGIKSGIQTDDSIMQADEDLSMELTTVMGGVVSATKSNAPKRRMSLARRRTLAKDEEATMDMTVGLGRIIPVDDKDEKEAEDTNDTMGMDMTVAVGKIFTEPCPVNSHIQAKQIMEREVDVPDGDDMLESPPESCLPEVSTERDILEAESPGLLPFREKGLRRSNDRQTSETPKGKSPKRNEFVFNSTSPDRMDLPSTPQQSSPIKTPTSLPSQRRFVSPNRATPTLADPSPRSAAGHGLKSSLFRQNPGTGVTTPQIVLTPQKRQLSGIGADRSGLGSPKITAILDRRGSIGDTAGPFIPRENPRVVSFTEPQILEGEVDWEQGPEQGRHNEHSALDIGIDEDDGNGTTTLKDMISSMTPKKNLLKGRKSLHVGSASGLLGKRPAELDDEDDDCDRDGVKRLKNHQSSPVKNVRLRAPPSKEETTGRTVRSSAKTLEFGNRSITAFSSALSPSTGPNFASSPQANSRIKDVLPDQPTSTFTFHDTIALPATEGANGEHIHLQDFLNMTNIRFMELTTTKRRHTQAPGTQKGALSGQEDLSLERCTVAGACTVPMLELYQHSCRELKKYISEGRRIVREIETETFEENPPLFKEYMTATPEFKTLMDNQFKNVKTHARLLSKAMWYEWRMKLQDGLKEGLVKISEGMVTDEQLLHKQQALLDSILPRLVQQFASLVTEHEDLQAVAQELADCDPETLQSARTELTDLDSDIEVKKRKIEELQRELTNVEANVDTAMQRKRNCIDDIEEAEKVREECRGWTSNEINSLKAKVDELERQYGWAITGLTGTNISMSYQREIEFVFDISPFTGGTPSESRVDLWYIAANRDRNPLPSSPEKEFFVQCIRDHVRGMIPVQTKIRDMLGVISGAWKKANHVAANIRLLNCTFPTKVTRTSDSSLAIRSTLLLAQLETKVEITLALHANHASDGLRVSIAPQARVVYGEHFKIDKVNEYLTTRIGTLLATKEEGGAAESWSDVVVELHERLLARGRK</sequence>
<feature type="compositionally biased region" description="Polar residues" evidence="2">
    <location>
        <begin position="122"/>
        <end position="134"/>
    </location>
</feature>
<dbReference type="InterPro" id="IPR040850">
    <property type="entry name" value="Knl1_RWD_C"/>
</dbReference>
<proteinExistence type="predicted"/>
<feature type="region of interest" description="Disordered" evidence="2">
    <location>
        <begin position="1"/>
        <end position="286"/>
    </location>
</feature>
<feature type="region of interest" description="Disordered" evidence="2">
    <location>
        <begin position="844"/>
        <end position="901"/>
    </location>
</feature>
<feature type="compositionally biased region" description="Polar residues" evidence="2">
    <location>
        <begin position="665"/>
        <end position="681"/>
    </location>
</feature>
<dbReference type="EMBL" id="DF977452">
    <property type="protein sequence ID" value="GAP84393.1"/>
    <property type="molecule type" value="Genomic_DNA"/>
</dbReference>
<feature type="compositionally biased region" description="Basic and acidic residues" evidence="2">
    <location>
        <begin position="624"/>
        <end position="637"/>
    </location>
</feature>
<feature type="compositionally biased region" description="Low complexity" evidence="2">
    <location>
        <begin position="198"/>
        <end position="214"/>
    </location>
</feature>
<keyword evidence="1" id="KW-0175">Coiled coil</keyword>
<feature type="compositionally biased region" description="Polar residues" evidence="2">
    <location>
        <begin position="1"/>
        <end position="11"/>
    </location>
</feature>
<dbReference type="OrthoDB" id="5592879at2759"/>
<dbReference type="Proteomes" id="UP000054516">
    <property type="component" value="Unassembled WGS sequence"/>
</dbReference>
<feature type="compositionally biased region" description="Polar residues" evidence="2">
    <location>
        <begin position="264"/>
        <end position="281"/>
    </location>
</feature>
<feature type="region of interest" description="Disordered" evidence="2">
    <location>
        <begin position="372"/>
        <end position="393"/>
    </location>
</feature>
<feature type="region of interest" description="Disordered" evidence="2">
    <location>
        <begin position="615"/>
        <end position="724"/>
    </location>
</feature>
<dbReference type="PANTHER" id="PTHR28260:SF1">
    <property type="entry name" value="SPINDLE POLE BODY COMPONENT SPC105"/>
    <property type="match status" value="1"/>
</dbReference>
<organism evidence="4">
    <name type="scientific">Rosellinia necatrix</name>
    <name type="common">White root-rot fungus</name>
    <dbReference type="NCBI Taxonomy" id="77044"/>
    <lineage>
        <taxon>Eukaryota</taxon>
        <taxon>Fungi</taxon>
        <taxon>Dikarya</taxon>
        <taxon>Ascomycota</taxon>
        <taxon>Pezizomycotina</taxon>
        <taxon>Sordariomycetes</taxon>
        <taxon>Xylariomycetidae</taxon>
        <taxon>Xylariales</taxon>
        <taxon>Xylariaceae</taxon>
        <taxon>Rosellinia</taxon>
    </lineage>
</organism>
<dbReference type="STRING" id="77044.A0A1S7UMN0"/>